<gene>
    <name evidence="1" type="ORF">METZ01_LOCUS171324</name>
</gene>
<dbReference type="EMBL" id="UINC01031820">
    <property type="protein sequence ID" value="SVB18470.1"/>
    <property type="molecule type" value="Genomic_DNA"/>
</dbReference>
<reference evidence="1" key="1">
    <citation type="submission" date="2018-05" db="EMBL/GenBank/DDBJ databases">
        <authorList>
            <person name="Lanie J.A."/>
            <person name="Ng W.-L."/>
            <person name="Kazmierczak K.M."/>
            <person name="Andrzejewski T.M."/>
            <person name="Davidsen T.M."/>
            <person name="Wayne K.J."/>
            <person name="Tettelin H."/>
            <person name="Glass J.I."/>
            <person name="Rusch D."/>
            <person name="Podicherti R."/>
            <person name="Tsui H.-C.T."/>
            <person name="Winkler M.E."/>
        </authorList>
    </citation>
    <scope>NUCLEOTIDE SEQUENCE</scope>
</reference>
<dbReference type="InterPro" id="IPR018666">
    <property type="entry name" value="DUF2125"/>
</dbReference>
<protein>
    <recommendedName>
        <fullName evidence="2">AsmA domain-containing protein</fullName>
    </recommendedName>
</protein>
<feature type="non-terminal residue" evidence="1">
    <location>
        <position position="138"/>
    </location>
</feature>
<dbReference type="AlphaFoldDB" id="A0A382BXE9"/>
<organism evidence="1">
    <name type="scientific">marine metagenome</name>
    <dbReference type="NCBI Taxonomy" id="408172"/>
    <lineage>
        <taxon>unclassified sequences</taxon>
        <taxon>metagenomes</taxon>
        <taxon>ecological metagenomes</taxon>
    </lineage>
</organism>
<proteinExistence type="predicted"/>
<accession>A0A382BXE9</accession>
<evidence type="ECO:0000313" key="1">
    <source>
        <dbReference type="EMBL" id="SVB18470.1"/>
    </source>
</evidence>
<name>A0A382BXE9_9ZZZZ</name>
<dbReference type="Pfam" id="PF09898">
    <property type="entry name" value="DUF2125"/>
    <property type="match status" value="1"/>
</dbReference>
<evidence type="ECO:0008006" key="2">
    <source>
        <dbReference type="Google" id="ProtNLM"/>
    </source>
</evidence>
<sequence length="138" mass="16103">MRYFLLIGAVIAMMATWTGAWFYVAGQVRTAIEAYISEDIPGWNITYRTLQIDGFPFRIKVDMQRPRLVFSGERGTIRWETNHISAMRHLWQPRHVLVDLTGQHRFTINRAGQIHHVIHDNDQAISSIETDEEGRLRL</sequence>